<dbReference type="NCBIfam" id="TIGR01488">
    <property type="entry name" value="HAD-SF-IB"/>
    <property type="match status" value="1"/>
</dbReference>
<keyword evidence="5" id="KW-1185">Reference proteome</keyword>
<dbReference type="AlphaFoldDB" id="A0A1H2R3A4"/>
<dbReference type="Gene3D" id="1.20.1440.100">
    <property type="entry name" value="SG protein - dephosphorylation function"/>
    <property type="match status" value="1"/>
</dbReference>
<protein>
    <submittedName>
        <fullName evidence="4">HAD-superfamily subfamily IB hydrolase, TIGR01490</fullName>
    </submittedName>
</protein>
<evidence type="ECO:0000256" key="1">
    <source>
        <dbReference type="ARBA" id="ARBA00022723"/>
    </source>
</evidence>
<sequence>MLAVFDLDETLIHGDSSQLFTHFLRAEGIDTMPDANARDSAFMAAYHAGKMDLEDYMAFSLEPLRGWHRSEVAELVERFVALEILPRALAVGRERVDWHRRQGHDVLIISATGEHLVAPIGHALSIDDSIGVQIEWQEDTLTGAIGPRRPFRDGKVDALKQWLADRTATPERVWFYSDSHNDLPLLQHVDHPVAMNPDPILRAHAQAERWPIYVDEKARG</sequence>
<dbReference type="PANTHER" id="PTHR43344">
    <property type="entry name" value="PHOSPHOSERINE PHOSPHATASE"/>
    <property type="match status" value="1"/>
</dbReference>
<dbReference type="InterPro" id="IPR050582">
    <property type="entry name" value="HAD-like_SerB"/>
</dbReference>
<dbReference type="CDD" id="cd02612">
    <property type="entry name" value="HAD_PGPPase"/>
    <property type="match status" value="1"/>
</dbReference>
<reference evidence="4 5" key="1">
    <citation type="submission" date="2016-10" db="EMBL/GenBank/DDBJ databases">
        <authorList>
            <person name="de Groot N.N."/>
        </authorList>
    </citation>
    <scope>NUCLEOTIDE SEQUENCE [LARGE SCALE GENOMIC DNA]</scope>
    <source>
        <strain evidence="4 5">CGMCC 1.7059</strain>
    </source>
</reference>
<dbReference type="RefSeq" id="WP_091811258.1">
    <property type="nucleotide sequence ID" value="NZ_FNNE01000001.1"/>
</dbReference>
<keyword evidence="2 4" id="KW-0378">Hydrolase</keyword>
<dbReference type="EMBL" id="FNNE01000001">
    <property type="protein sequence ID" value="SDW13867.1"/>
    <property type="molecule type" value="Genomic_DNA"/>
</dbReference>
<dbReference type="Gene3D" id="3.40.50.1000">
    <property type="entry name" value="HAD superfamily/HAD-like"/>
    <property type="match status" value="1"/>
</dbReference>
<dbReference type="PANTHER" id="PTHR43344:SF13">
    <property type="entry name" value="PHOSPHATASE RV3661-RELATED"/>
    <property type="match status" value="1"/>
</dbReference>
<dbReference type="NCBIfam" id="TIGR01490">
    <property type="entry name" value="HAD-SF-IB-hyp1"/>
    <property type="match status" value="1"/>
</dbReference>
<dbReference type="Proteomes" id="UP000199675">
    <property type="component" value="Unassembled WGS sequence"/>
</dbReference>
<evidence type="ECO:0000256" key="2">
    <source>
        <dbReference type="ARBA" id="ARBA00022801"/>
    </source>
</evidence>
<dbReference type="InterPro" id="IPR023214">
    <property type="entry name" value="HAD_sf"/>
</dbReference>
<dbReference type="STRING" id="488533.SAMN04487960_101402"/>
<accession>A0A1H2R3A4</accession>
<organism evidence="4 5">
    <name type="scientific">Marinobacter mobilis</name>
    <dbReference type="NCBI Taxonomy" id="488533"/>
    <lineage>
        <taxon>Bacteria</taxon>
        <taxon>Pseudomonadati</taxon>
        <taxon>Pseudomonadota</taxon>
        <taxon>Gammaproteobacteria</taxon>
        <taxon>Pseudomonadales</taxon>
        <taxon>Marinobacteraceae</taxon>
        <taxon>Marinobacter</taxon>
    </lineage>
</organism>
<dbReference type="OrthoDB" id="9784466at2"/>
<evidence type="ECO:0000313" key="4">
    <source>
        <dbReference type="EMBL" id="SDW13867.1"/>
    </source>
</evidence>
<dbReference type="SUPFAM" id="SSF56784">
    <property type="entry name" value="HAD-like"/>
    <property type="match status" value="1"/>
</dbReference>
<dbReference type="GO" id="GO:0016787">
    <property type="term" value="F:hydrolase activity"/>
    <property type="evidence" value="ECO:0007669"/>
    <property type="project" value="UniProtKB-KW"/>
</dbReference>
<dbReference type="InterPro" id="IPR036412">
    <property type="entry name" value="HAD-like_sf"/>
</dbReference>
<dbReference type="GO" id="GO:0046872">
    <property type="term" value="F:metal ion binding"/>
    <property type="evidence" value="ECO:0007669"/>
    <property type="project" value="UniProtKB-KW"/>
</dbReference>
<keyword evidence="3" id="KW-0460">Magnesium</keyword>
<keyword evidence="1" id="KW-0479">Metal-binding</keyword>
<evidence type="ECO:0000256" key="3">
    <source>
        <dbReference type="ARBA" id="ARBA00022842"/>
    </source>
</evidence>
<gene>
    <name evidence="4" type="ORF">SAMN04487960_101402</name>
</gene>
<dbReference type="Pfam" id="PF12710">
    <property type="entry name" value="HAD"/>
    <property type="match status" value="1"/>
</dbReference>
<evidence type="ECO:0000313" key="5">
    <source>
        <dbReference type="Proteomes" id="UP000199675"/>
    </source>
</evidence>
<name>A0A1H2R3A4_9GAMM</name>
<dbReference type="InterPro" id="IPR006385">
    <property type="entry name" value="HAD_hydro_SerB1"/>
</dbReference>
<proteinExistence type="predicted"/>